<comment type="similarity">
    <text evidence="1 3">Belongs to the pirin family.</text>
</comment>
<proteinExistence type="inferred from homology"/>
<dbReference type="Pfam" id="PF17954">
    <property type="entry name" value="Pirin_C_2"/>
    <property type="match status" value="1"/>
</dbReference>
<gene>
    <name evidence="6" type="ORF">C8256_01610</name>
</gene>
<dbReference type="Gene3D" id="2.60.120.10">
    <property type="entry name" value="Jelly Rolls"/>
    <property type="match status" value="2"/>
</dbReference>
<feature type="domain" description="Quercetin 2,3-dioxygenase C-terminal cupin" evidence="5">
    <location>
        <begin position="158"/>
        <end position="242"/>
    </location>
</feature>
<name>A0A2T2Y842_9ENTR</name>
<evidence type="ECO:0000313" key="7">
    <source>
        <dbReference type="Proteomes" id="UP000240892"/>
    </source>
</evidence>
<sequence>MASHYRKKGAELLHYLPASEYHPANTYFHFSFANYYDPENMHYGVLRVVNDDDVKPHSGFDRHPHKDMEIVSYLVKGNLTHWDSATQVEDVLSRGHVQTVTAGNGVWHSELNNHDDWCRFLQIWILPPKQGLEVRYENHKFTDQDRENKLLHIVGSLQNEDDAPLHLNQDVNMFVSELTESDAEVTYELKAGRQAYINSIEDSVNVGGIVTLDERDSLEVVGPMTLTFKAKDKHAHFIIIEMAEWADEQ</sequence>
<reference evidence="6 7" key="1">
    <citation type="submission" date="2018-03" db="EMBL/GenBank/DDBJ databases">
        <title>First report of an OXA-48+CTX-M-M-producing Kluyvera ascorbata clone recovered from patients admitted in a University Hospital in Madrid, Spain.</title>
        <authorList>
            <person name="Hernandez-Garcia M."/>
            <person name="Leon-Sampedro R."/>
            <person name="Perez-Viso B."/>
            <person name="Morosini M.I."/>
            <person name="Lopez-Fresnena N."/>
            <person name="Coque T.M."/>
            <person name="Bonten M."/>
            <person name="Malhotra-Kumar S."/>
            <person name="Ruiz-Garbajosa P."/>
            <person name="Canton R."/>
        </authorList>
    </citation>
    <scope>NUCLEOTIDE SEQUENCE [LARGE SCALE GENOMIC DNA]</scope>
    <source>
        <strain evidence="6 7">KA2</strain>
    </source>
</reference>
<feature type="binding site" evidence="2">
    <location>
        <position position="108"/>
    </location>
    <ligand>
        <name>Fe cation</name>
        <dbReference type="ChEBI" id="CHEBI:24875"/>
    </ligand>
</feature>
<dbReference type="PANTHER" id="PTHR43212">
    <property type="entry name" value="QUERCETIN 2,3-DIOXYGENASE"/>
    <property type="match status" value="1"/>
</dbReference>
<keyword evidence="2" id="KW-0479">Metal-binding</keyword>
<comment type="caution">
    <text evidence="6">The sequence shown here is derived from an EMBL/GenBank/DDBJ whole genome shotgun (WGS) entry which is preliminary data.</text>
</comment>
<dbReference type="PIRSF" id="PIRSF006232">
    <property type="entry name" value="Pirin"/>
    <property type="match status" value="1"/>
</dbReference>
<dbReference type="PANTHER" id="PTHR43212:SF3">
    <property type="entry name" value="QUERCETIN 2,3-DIOXYGENASE"/>
    <property type="match status" value="1"/>
</dbReference>
<keyword evidence="2" id="KW-0408">Iron</keyword>
<evidence type="ECO:0000259" key="5">
    <source>
        <dbReference type="Pfam" id="PF17954"/>
    </source>
</evidence>
<dbReference type="Proteomes" id="UP000240892">
    <property type="component" value="Unassembled WGS sequence"/>
</dbReference>
<dbReference type="RefSeq" id="WP_106924301.1">
    <property type="nucleotide sequence ID" value="NZ_CABMMU010000001.1"/>
</dbReference>
<protein>
    <submittedName>
        <fullName evidence="6">Pirin family protein</fullName>
    </submittedName>
</protein>
<feature type="binding site" evidence="2">
    <location>
        <position position="110"/>
    </location>
    <ligand>
        <name>Fe cation</name>
        <dbReference type="ChEBI" id="CHEBI:24875"/>
    </ligand>
</feature>
<accession>A0A2T2Y842</accession>
<dbReference type="InterPro" id="IPR041602">
    <property type="entry name" value="Quercetinase_C"/>
</dbReference>
<dbReference type="EMBL" id="PYHO01000001">
    <property type="protein sequence ID" value="PSR48713.1"/>
    <property type="molecule type" value="Genomic_DNA"/>
</dbReference>
<evidence type="ECO:0000256" key="2">
    <source>
        <dbReference type="PIRSR" id="PIRSR006232-1"/>
    </source>
</evidence>
<evidence type="ECO:0000259" key="4">
    <source>
        <dbReference type="Pfam" id="PF02678"/>
    </source>
</evidence>
<keyword evidence="7" id="KW-1185">Reference proteome</keyword>
<evidence type="ECO:0000256" key="3">
    <source>
        <dbReference type="RuleBase" id="RU003457"/>
    </source>
</evidence>
<evidence type="ECO:0000256" key="1">
    <source>
        <dbReference type="ARBA" id="ARBA00008416"/>
    </source>
</evidence>
<dbReference type="InterPro" id="IPR014710">
    <property type="entry name" value="RmlC-like_jellyroll"/>
</dbReference>
<evidence type="ECO:0000313" key="6">
    <source>
        <dbReference type="EMBL" id="PSR48713.1"/>
    </source>
</evidence>
<dbReference type="InterPro" id="IPR012093">
    <property type="entry name" value="Pirin"/>
</dbReference>
<comment type="cofactor">
    <cofactor evidence="2">
        <name>Fe cation</name>
        <dbReference type="ChEBI" id="CHEBI:24875"/>
    </cofactor>
    <text evidence="2">Binds 1 Fe cation per subunit.</text>
</comment>
<dbReference type="Pfam" id="PF02678">
    <property type="entry name" value="Pirin"/>
    <property type="match status" value="1"/>
</dbReference>
<dbReference type="GO" id="GO:0046872">
    <property type="term" value="F:metal ion binding"/>
    <property type="evidence" value="ECO:0007669"/>
    <property type="project" value="UniProtKB-KW"/>
</dbReference>
<feature type="binding site" evidence="2">
    <location>
        <position position="65"/>
    </location>
    <ligand>
        <name>Fe cation</name>
        <dbReference type="ChEBI" id="CHEBI:24875"/>
    </ligand>
</feature>
<dbReference type="InterPro" id="IPR011051">
    <property type="entry name" value="RmlC_Cupin_sf"/>
</dbReference>
<dbReference type="InterPro" id="IPR003829">
    <property type="entry name" value="Pirin_N_dom"/>
</dbReference>
<feature type="binding site" evidence="2">
    <location>
        <position position="63"/>
    </location>
    <ligand>
        <name>Fe cation</name>
        <dbReference type="ChEBI" id="CHEBI:24875"/>
    </ligand>
</feature>
<feature type="domain" description="Pirin N-terminal" evidence="4">
    <location>
        <begin position="22"/>
        <end position="125"/>
    </location>
</feature>
<organism evidence="6 7">
    <name type="scientific">Kluyvera genomosp. 2</name>
    <dbReference type="NCBI Taxonomy" id="2774054"/>
    <lineage>
        <taxon>Bacteria</taxon>
        <taxon>Pseudomonadati</taxon>
        <taxon>Pseudomonadota</taxon>
        <taxon>Gammaproteobacteria</taxon>
        <taxon>Enterobacterales</taxon>
        <taxon>Enterobacteriaceae</taxon>
        <taxon>Kluyvera</taxon>
    </lineage>
</organism>
<dbReference type="SUPFAM" id="SSF51182">
    <property type="entry name" value="RmlC-like cupins"/>
    <property type="match status" value="1"/>
</dbReference>
<dbReference type="AlphaFoldDB" id="A0A2T2Y842"/>